<dbReference type="AlphaFoldDB" id="A0A1R0GLJ3"/>
<keyword evidence="3" id="KW-0472">Membrane</keyword>
<keyword evidence="6" id="KW-1185">Reference proteome</keyword>
<dbReference type="InterPro" id="IPR036259">
    <property type="entry name" value="MFS_trans_sf"/>
</dbReference>
<dbReference type="OrthoDB" id="6499973at2759"/>
<feature type="transmembrane region" description="Helical" evidence="3">
    <location>
        <begin position="89"/>
        <end position="107"/>
    </location>
</feature>
<dbReference type="GO" id="GO:0016020">
    <property type="term" value="C:membrane"/>
    <property type="evidence" value="ECO:0007669"/>
    <property type="project" value="UniProtKB-SubCell"/>
</dbReference>
<comment type="similarity">
    <text evidence="2">Belongs to the major facilitator superfamily. Monocarboxylate porter (TC 2.A.1.13) family.</text>
</comment>
<gene>
    <name evidence="5" type="ORF">AYI68_g8215</name>
</gene>
<name>A0A1R0GLJ3_9FUNG</name>
<feature type="transmembrane region" description="Helical" evidence="3">
    <location>
        <begin position="339"/>
        <end position="366"/>
    </location>
</feature>
<accession>A0A1R0GLJ3</accession>
<feature type="transmembrane region" description="Helical" evidence="3">
    <location>
        <begin position="119"/>
        <end position="137"/>
    </location>
</feature>
<dbReference type="PANTHER" id="PTHR11360">
    <property type="entry name" value="MONOCARBOXYLATE TRANSPORTER"/>
    <property type="match status" value="1"/>
</dbReference>
<feature type="transmembrane region" description="Helical" evidence="3">
    <location>
        <begin position="149"/>
        <end position="169"/>
    </location>
</feature>
<feature type="transmembrane region" description="Helical" evidence="3">
    <location>
        <begin position="285"/>
        <end position="303"/>
    </location>
</feature>
<feature type="transmembrane region" description="Helical" evidence="3">
    <location>
        <begin position="207"/>
        <end position="227"/>
    </location>
</feature>
<organism evidence="5 6">
    <name type="scientific">Smittium mucronatum</name>
    <dbReference type="NCBI Taxonomy" id="133383"/>
    <lineage>
        <taxon>Eukaryota</taxon>
        <taxon>Fungi</taxon>
        <taxon>Fungi incertae sedis</taxon>
        <taxon>Zoopagomycota</taxon>
        <taxon>Kickxellomycotina</taxon>
        <taxon>Harpellomycetes</taxon>
        <taxon>Harpellales</taxon>
        <taxon>Legeriomycetaceae</taxon>
        <taxon>Smittium</taxon>
    </lineage>
</organism>
<dbReference type="PROSITE" id="PS50850">
    <property type="entry name" value="MFS"/>
    <property type="match status" value="1"/>
</dbReference>
<sequence length="442" mass="48149">MAALPGEDMIVNVPNGFVERSISHNSKKGQVRTDLTEGEYPPLDKGYAWVIMAASSVNLLLASGGPNAFGVFQAYYLKVLFVDEPAEKIAWISTMTVTCSFSGGLLAGPLVKIFGMRNASLIGTIIATAGLILASFSTQIWQLVLTQGVIYGLGSSLIMNISLSAPALWFDKYKGFAIGVVASGGSSGALILVPIVTKTVSALNIQWSFRVLAILYFVFTGVSGYLLKPRKELVTDKKLVDFSSLKDPAAVMIYLVGMLLRVGFNVIVLYFPASLIDIGKSPTTSTNLIMVYSVFSSISRIVCGHYAKRLGAVNILIVFHAITGIIFLSMWYSSHRFSVYLAFYIMFGIFGVPFFSLGLLIVADYYPDEKVRQINGMSYLAMGMSILVSLPTTGVIFQKVGKRVDYSSIIILGAAAYFASLVPLILLKRFLKQYNTNFKVKD</sequence>
<feature type="transmembrane region" description="Helical" evidence="3">
    <location>
        <begin position="409"/>
        <end position="427"/>
    </location>
</feature>
<evidence type="ECO:0000256" key="3">
    <source>
        <dbReference type="SAM" id="Phobius"/>
    </source>
</evidence>
<keyword evidence="3" id="KW-0812">Transmembrane</keyword>
<evidence type="ECO:0000313" key="6">
    <source>
        <dbReference type="Proteomes" id="UP000187455"/>
    </source>
</evidence>
<proteinExistence type="inferred from homology"/>
<evidence type="ECO:0000256" key="2">
    <source>
        <dbReference type="ARBA" id="ARBA00006727"/>
    </source>
</evidence>
<feature type="domain" description="Major facilitator superfamily (MFS) profile" evidence="4">
    <location>
        <begin position="51"/>
        <end position="431"/>
    </location>
</feature>
<dbReference type="PANTHER" id="PTHR11360:SF284">
    <property type="entry name" value="EG:103B4.3 PROTEIN-RELATED"/>
    <property type="match status" value="1"/>
</dbReference>
<feature type="transmembrane region" description="Helical" evidence="3">
    <location>
        <begin position="47"/>
        <end position="69"/>
    </location>
</feature>
<dbReference type="Pfam" id="PF07690">
    <property type="entry name" value="MFS_1"/>
    <property type="match status" value="1"/>
</dbReference>
<dbReference type="EMBL" id="LSSL01007700">
    <property type="protein sequence ID" value="OLY77754.1"/>
    <property type="molecule type" value="Genomic_DNA"/>
</dbReference>
<dbReference type="InterPro" id="IPR020846">
    <property type="entry name" value="MFS_dom"/>
</dbReference>
<protein>
    <submittedName>
        <fullName evidence="5">Putative transporter ESBP6</fullName>
    </submittedName>
</protein>
<evidence type="ECO:0000259" key="4">
    <source>
        <dbReference type="PROSITE" id="PS50850"/>
    </source>
</evidence>
<reference evidence="5 6" key="1">
    <citation type="journal article" date="2016" name="Mol. Biol. Evol.">
        <title>Genome-Wide Survey of Gut Fungi (Harpellales) Reveals the First Horizontally Transferred Ubiquitin Gene from a Mosquito Host.</title>
        <authorList>
            <person name="Wang Y."/>
            <person name="White M.M."/>
            <person name="Kvist S."/>
            <person name="Moncalvo J.M."/>
        </authorList>
    </citation>
    <scope>NUCLEOTIDE SEQUENCE [LARGE SCALE GENOMIC DNA]</scope>
    <source>
        <strain evidence="5 6">ALG-7-W6</strain>
    </source>
</reference>
<keyword evidence="3" id="KW-1133">Transmembrane helix</keyword>
<dbReference type="Proteomes" id="UP000187455">
    <property type="component" value="Unassembled WGS sequence"/>
</dbReference>
<comment type="caution">
    <text evidence="5">The sequence shown here is derived from an EMBL/GenBank/DDBJ whole genome shotgun (WGS) entry which is preliminary data.</text>
</comment>
<feature type="transmembrane region" description="Helical" evidence="3">
    <location>
        <begin position="248"/>
        <end position="273"/>
    </location>
</feature>
<dbReference type="SUPFAM" id="SSF103473">
    <property type="entry name" value="MFS general substrate transporter"/>
    <property type="match status" value="1"/>
</dbReference>
<feature type="transmembrane region" description="Helical" evidence="3">
    <location>
        <begin position="176"/>
        <end position="195"/>
    </location>
</feature>
<comment type="subcellular location">
    <subcellularLocation>
        <location evidence="1">Membrane</location>
        <topology evidence="1">Multi-pass membrane protein</topology>
    </subcellularLocation>
</comment>
<evidence type="ECO:0000256" key="1">
    <source>
        <dbReference type="ARBA" id="ARBA00004141"/>
    </source>
</evidence>
<dbReference type="InterPro" id="IPR050327">
    <property type="entry name" value="Proton-linked_MCT"/>
</dbReference>
<feature type="transmembrane region" description="Helical" evidence="3">
    <location>
        <begin position="310"/>
        <end position="333"/>
    </location>
</feature>
<feature type="transmembrane region" description="Helical" evidence="3">
    <location>
        <begin position="378"/>
        <end position="397"/>
    </location>
</feature>
<evidence type="ECO:0000313" key="5">
    <source>
        <dbReference type="EMBL" id="OLY77754.1"/>
    </source>
</evidence>
<dbReference type="InterPro" id="IPR011701">
    <property type="entry name" value="MFS"/>
</dbReference>
<dbReference type="GO" id="GO:0022857">
    <property type="term" value="F:transmembrane transporter activity"/>
    <property type="evidence" value="ECO:0007669"/>
    <property type="project" value="InterPro"/>
</dbReference>
<dbReference type="Gene3D" id="1.20.1250.20">
    <property type="entry name" value="MFS general substrate transporter like domains"/>
    <property type="match status" value="2"/>
</dbReference>